<organism evidence="2 3">
    <name type="scientific">Portunus trituberculatus</name>
    <name type="common">Swimming crab</name>
    <name type="synonym">Neptunus trituberculatus</name>
    <dbReference type="NCBI Taxonomy" id="210409"/>
    <lineage>
        <taxon>Eukaryota</taxon>
        <taxon>Metazoa</taxon>
        <taxon>Ecdysozoa</taxon>
        <taxon>Arthropoda</taxon>
        <taxon>Crustacea</taxon>
        <taxon>Multicrustacea</taxon>
        <taxon>Malacostraca</taxon>
        <taxon>Eumalacostraca</taxon>
        <taxon>Eucarida</taxon>
        <taxon>Decapoda</taxon>
        <taxon>Pleocyemata</taxon>
        <taxon>Brachyura</taxon>
        <taxon>Eubrachyura</taxon>
        <taxon>Portunoidea</taxon>
        <taxon>Portunidae</taxon>
        <taxon>Portuninae</taxon>
        <taxon>Portunus</taxon>
    </lineage>
</organism>
<evidence type="ECO:0000256" key="1">
    <source>
        <dbReference type="SAM" id="MobiDB-lite"/>
    </source>
</evidence>
<dbReference type="AlphaFoldDB" id="A0A5B7K327"/>
<evidence type="ECO:0000313" key="3">
    <source>
        <dbReference type="Proteomes" id="UP000324222"/>
    </source>
</evidence>
<proteinExistence type="predicted"/>
<dbReference type="EMBL" id="VSRR010136384">
    <property type="protein sequence ID" value="MPD03501.1"/>
    <property type="molecule type" value="Genomic_DNA"/>
</dbReference>
<feature type="region of interest" description="Disordered" evidence="1">
    <location>
        <begin position="1"/>
        <end position="42"/>
    </location>
</feature>
<gene>
    <name evidence="2" type="ORF">E2C01_099141</name>
</gene>
<accession>A0A5B7K327</accession>
<evidence type="ECO:0000313" key="2">
    <source>
        <dbReference type="EMBL" id="MPD03501.1"/>
    </source>
</evidence>
<feature type="compositionally biased region" description="Basic and acidic residues" evidence="1">
    <location>
        <begin position="31"/>
        <end position="42"/>
    </location>
</feature>
<reference evidence="2 3" key="1">
    <citation type="submission" date="2019-05" db="EMBL/GenBank/DDBJ databases">
        <title>Another draft genome of Portunus trituberculatus and its Hox gene families provides insights of decapod evolution.</title>
        <authorList>
            <person name="Jeong J.-H."/>
            <person name="Song I."/>
            <person name="Kim S."/>
            <person name="Choi T."/>
            <person name="Kim D."/>
            <person name="Ryu S."/>
            <person name="Kim W."/>
        </authorList>
    </citation>
    <scope>NUCLEOTIDE SEQUENCE [LARGE SCALE GENOMIC DNA]</scope>
    <source>
        <tissue evidence="2">Muscle</tissue>
    </source>
</reference>
<protein>
    <submittedName>
        <fullName evidence="2">Uncharacterized protein</fullName>
    </submittedName>
</protein>
<dbReference type="Proteomes" id="UP000324222">
    <property type="component" value="Unassembled WGS sequence"/>
</dbReference>
<comment type="caution">
    <text evidence="2">The sequence shown here is derived from an EMBL/GenBank/DDBJ whole genome shotgun (WGS) entry which is preliminary data.</text>
</comment>
<keyword evidence="3" id="KW-1185">Reference proteome</keyword>
<sequence>MHSMPRETVRVPGEALRGRRTHSDTPASCAKESESEREGERE</sequence>
<name>A0A5B7K327_PORTR</name>